<dbReference type="AlphaFoldDB" id="A0A0R2HNX8"/>
<dbReference type="PATRIC" id="fig|1410657.5.peg.729"/>
<dbReference type="EMBL" id="JQBL01000002">
    <property type="protein sequence ID" value="KRN51236.1"/>
    <property type="molecule type" value="Genomic_DNA"/>
</dbReference>
<evidence type="ECO:0000313" key="2">
    <source>
        <dbReference type="Proteomes" id="UP000051841"/>
    </source>
</evidence>
<proteinExistence type="predicted"/>
<dbReference type="Proteomes" id="UP000051841">
    <property type="component" value="Unassembled WGS sequence"/>
</dbReference>
<name>A0A0R2HNX8_9FIRM</name>
<sequence length="203" mass="23674">MLRHRIKNLFHRTRKYMNKITKHVLKYPKGEEPDFILPQKYGRYRYALGKKGTNPLVAICMNLVAICMNPSAAKEDSSDMTINRVISASEKLNHDGWIVFNLYPERATDAKNLEEFNEAISKENIDIIRRFLIEHKIKEVWGAWGNAKGIETLRLAKKDIFNMLSEISVRVFYFGTLSKEGNPRHPLQRNEKVVFADNCKKYL</sequence>
<reference evidence="1 2" key="1">
    <citation type="journal article" date="2015" name="Genome Announc.">
        <title>Expanding the biotechnology potential of lactobacilli through comparative genomics of 213 strains and associated genera.</title>
        <authorList>
            <person name="Sun Z."/>
            <person name="Harris H.M."/>
            <person name="McCann A."/>
            <person name="Guo C."/>
            <person name="Argimon S."/>
            <person name="Zhang W."/>
            <person name="Yang X."/>
            <person name="Jeffery I.B."/>
            <person name="Cooney J.C."/>
            <person name="Kagawa T.F."/>
            <person name="Liu W."/>
            <person name="Song Y."/>
            <person name="Salvetti E."/>
            <person name="Wrobel A."/>
            <person name="Rasinkangas P."/>
            <person name="Parkhill J."/>
            <person name="Rea M.C."/>
            <person name="O'Sullivan O."/>
            <person name="Ritari J."/>
            <person name="Douillard F.P."/>
            <person name="Paul Ross R."/>
            <person name="Yang R."/>
            <person name="Briner A.E."/>
            <person name="Felis G.E."/>
            <person name="de Vos W.M."/>
            <person name="Barrangou R."/>
            <person name="Klaenhammer T.R."/>
            <person name="Caufield P.W."/>
            <person name="Cui Y."/>
            <person name="Zhang H."/>
            <person name="O'Toole P.W."/>
        </authorList>
    </citation>
    <scope>NUCLEOTIDE SEQUENCE [LARGE SCALE GENOMIC DNA]</scope>
    <source>
        <strain evidence="1 2">DSM 20405</strain>
    </source>
</reference>
<gene>
    <name evidence="1" type="ORF">IV49_GL000700</name>
</gene>
<organism evidence="1 2">
    <name type="scientific">Kandleria vitulina DSM 20405</name>
    <dbReference type="NCBI Taxonomy" id="1410657"/>
    <lineage>
        <taxon>Bacteria</taxon>
        <taxon>Bacillati</taxon>
        <taxon>Bacillota</taxon>
        <taxon>Erysipelotrichia</taxon>
        <taxon>Erysipelotrichales</taxon>
        <taxon>Coprobacillaceae</taxon>
        <taxon>Kandleria</taxon>
    </lineage>
</organism>
<keyword evidence="2" id="KW-1185">Reference proteome</keyword>
<protein>
    <recommendedName>
        <fullName evidence="3">DUF1643 domain-containing protein</fullName>
    </recommendedName>
</protein>
<dbReference type="Pfam" id="PF07799">
    <property type="entry name" value="DUF1643"/>
    <property type="match status" value="1"/>
</dbReference>
<evidence type="ECO:0008006" key="3">
    <source>
        <dbReference type="Google" id="ProtNLM"/>
    </source>
</evidence>
<accession>A0A0R2HNX8</accession>
<comment type="caution">
    <text evidence="1">The sequence shown here is derived from an EMBL/GenBank/DDBJ whole genome shotgun (WGS) entry which is preliminary data.</text>
</comment>
<evidence type="ECO:0000313" key="1">
    <source>
        <dbReference type="EMBL" id="KRN51236.1"/>
    </source>
</evidence>
<dbReference type="InterPro" id="IPR012441">
    <property type="entry name" value="DUF1643"/>
</dbReference>